<sequence>MPTLSEVLLTALKDHGAREIFGIPGDFALPFFRYIESTGILPLHCLSHEPGVGFAADAAARIHKGLGVACVTYGAGAFNMVNPVAGAYSEKSPLVVISGAPGKGEKGRGLLLHHQAKTIESQQRVFEEITCAQAILDDVRTAPREIARVLRACLDESRPVYIEIPRDMVAEPCEPVQPLPPRRGDPGAARAAAAEILDRLKEAKKPALLIGVEVRRYDIEEEVAQLARRLNIPVATTFMGRGLLAEADAPLVGVYMGMAGKPDVSEIIEESDGLLMLGVILSDTNFGVSGRRIDLRHAMLAADGEVSLGYHKYPALPLADVVAELLAQAEPPPAAEALRRPQRQVCPTGLDADDAAVGPMDIARAVNDLFAASGPMPIASDMGDCLFTAMDIVNTALVAPGYYATMGFGVPAGIGLAAATGRRPLILVGDGAFQMTGWELGNCLANGWAPVVIVFNNASWEMLRTFQPEGSYNNLAEWRFADIAQALGGCGHRAAARRELKAALDAAMADEARFHLIEVMLERGAISDTLSRFVATIKGSNQPPREN</sequence>
<evidence type="ECO:0000256" key="5">
    <source>
        <dbReference type="ARBA" id="ARBA00022793"/>
    </source>
</evidence>
<evidence type="ECO:0000259" key="13">
    <source>
        <dbReference type="Pfam" id="PF02776"/>
    </source>
</evidence>
<feature type="domain" description="Thiamine pyrophosphate enzyme central" evidence="11">
    <location>
        <begin position="194"/>
        <end position="287"/>
    </location>
</feature>
<feature type="binding site" evidence="9">
    <location>
        <position position="430"/>
    </location>
    <ligand>
        <name>Mg(2+)</name>
        <dbReference type="ChEBI" id="CHEBI:18420"/>
    </ligand>
</feature>
<evidence type="ECO:0000313" key="14">
    <source>
        <dbReference type="EMBL" id="SOD91077.1"/>
    </source>
</evidence>
<dbReference type="GO" id="GO:0047434">
    <property type="term" value="F:indolepyruvate decarboxylase activity"/>
    <property type="evidence" value="ECO:0007669"/>
    <property type="project" value="InterPro"/>
</dbReference>
<dbReference type="InterPro" id="IPR011766">
    <property type="entry name" value="TPP_enzyme_TPP-bd"/>
</dbReference>
<keyword evidence="7 10" id="KW-0786">Thiamine pyrophosphate</keyword>
<dbReference type="SUPFAM" id="SSF52518">
    <property type="entry name" value="Thiamin diphosphate-binding fold (THDP-binding)"/>
    <property type="match status" value="2"/>
</dbReference>
<feature type="binding site" evidence="9">
    <location>
        <position position="457"/>
    </location>
    <ligand>
        <name>Mg(2+)</name>
        <dbReference type="ChEBI" id="CHEBI:18420"/>
    </ligand>
</feature>
<dbReference type="InterPro" id="IPR047213">
    <property type="entry name" value="TPP_PYR_PDC_IPDC-like"/>
</dbReference>
<evidence type="ECO:0000256" key="7">
    <source>
        <dbReference type="ARBA" id="ARBA00023052"/>
    </source>
</evidence>
<dbReference type="RefSeq" id="WP_097277652.1">
    <property type="nucleotide sequence ID" value="NZ_OCNJ01000001.1"/>
</dbReference>
<evidence type="ECO:0000256" key="10">
    <source>
        <dbReference type="RuleBase" id="RU362132"/>
    </source>
</evidence>
<dbReference type="EMBL" id="OCNJ01000001">
    <property type="protein sequence ID" value="SOD91077.1"/>
    <property type="molecule type" value="Genomic_DNA"/>
</dbReference>
<comment type="cofactor">
    <cofactor evidence="2">
        <name>thiamine diphosphate</name>
        <dbReference type="ChEBI" id="CHEBI:58937"/>
    </cofactor>
</comment>
<evidence type="ECO:0000259" key="12">
    <source>
        <dbReference type="Pfam" id="PF02775"/>
    </source>
</evidence>
<dbReference type="SUPFAM" id="SSF52467">
    <property type="entry name" value="DHS-like NAD/FAD-binding domain"/>
    <property type="match status" value="1"/>
</dbReference>
<feature type="domain" description="Thiamine pyrophosphate enzyme N-terminal TPP-binding" evidence="13">
    <location>
        <begin position="3"/>
        <end position="113"/>
    </location>
</feature>
<dbReference type="OrthoDB" id="4494979at2"/>
<dbReference type="InterPro" id="IPR012110">
    <property type="entry name" value="PDC/IPDC-like"/>
</dbReference>
<dbReference type="CDD" id="cd07038">
    <property type="entry name" value="TPP_PYR_PDC_IPDC_like"/>
    <property type="match status" value="1"/>
</dbReference>
<keyword evidence="4 9" id="KW-0479">Metal-binding</keyword>
<evidence type="ECO:0000256" key="6">
    <source>
        <dbReference type="ARBA" id="ARBA00022842"/>
    </source>
</evidence>
<dbReference type="InterPro" id="IPR012001">
    <property type="entry name" value="Thiamin_PyroP_enz_TPP-bd_dom"/>
</dbReference>
<dbReference type="GO" id="GO:0000949">
    <property type="term" value="P:aromatic amino acid family catabolic process to alcohol via Ehrlich pathway"/>
    <property type="evidence" value="ECO:0007669"/>
    <property type="project" value="TreeGrafter"/>
</dbReference>
<comment type="similarity">
    <text evidence="3 10">Belongs to the TPP enzyme family.</text>
</comment>
<dbReference type="InterPro" id="IPR029061">
    <property type="entry name" value="THDP-binding"/>
</dbReference>
<dbReference type="Pfam" id="PF02775">
    <property type="entry name" value="TPP_enzyme_C"/>
    <property type="match status" value="1"/>
</dbReference>
<keyword evidence="15" id="KW-1185">Reference proteome</keyword>
<dbReference type="Gene3D" id="3.40.50.970">
    <property type="match status" value="2"/>
</dbReference>
<dbReference type="GO" id="GO:0004737">
    <property type="term" value="F:pyruvate decarboxylase activity"/>
    <property type="evidence" value="ECO:0007669"/>
    <property type="project" value="TreeGrafter"/>
</dbReference>
<dbReference type="Proteomes" id="UP000219621">
    <property type="component" value="Unassembled WGS sequence"/>
</dbReference>
<dbReference type="InterPro" id="IPR029035">
    <property type="entry name" value="DHS-like_NAD/FAD-binding_dom"/>
</dbReference>
<dbReference type="GO" id="GO:0030976">
    <property type="term" value="F:thiamine pyrophosphate binding"/>
    <property type="evidence" value="ECO:0007669"/>
    <property type="project" value="InterPro"/>
</dbReference>
<dbReference type="InterPro" id="IPR017765">
    <property type="entry name" value="IPDC"/>
</dbReference>
<evidence type="ECO:0000259" key="11">
    <source>
        <dbReference type="Pfam" id="PF00205"/>
    </source>
</evidence>
<evidence type="ECO:0000256" key="8">
    <source>
        <dbReference type="ARBA" id="ARBA00023239"/>
    </source>
</evidence>
<keyword evidence="14" id="KW-0670">Pyruvate</keyword>
<name>A0A286G692_9PROT</name>
<accession>A0A286G692</accession>
<feature type="domain" description="Thiamine pyrophosphate enzyme TPP-binding" evidence="12">
    <location>
        <begin position="396"/>
        <end position="519"/>
    </location>
</feature>
<dbReference type="GO" id="GO:0000287">
    <property type="term" value="F:magnesium ion binding"/>
    <property type="evidence" value="ECO:0007669"/>
    <property type="project" value="InterPro"/>
</dbReference>
<evidence type="ECO:0000256" key="9">
    <source>
        <dbReference type="PIRSR" id="PIRSR036565-2"/>
    </source>
</evidence>
<dbReference type="InterPro" id="IPR012000">
    <property type="entry name" value="Thiamin_PyroP_enz_cen_dom"/>
</dbReference>
<organism evidence="14 15">
    <name type="scientific">Caenispirillum bisanense</name>
    <dbReference type="NCBI Taxonomy" id="414052"/>
    <lineage>
        <taxon>Bacteria</taxon>
        <taxon>Pseudomonadati</taxon>
        <taxon>Pseudomonadota</taxon>
        <taxon>Alphaproteobacteria</taxon>
        <taxon>Rhodospirillales</taxon>
        <taxon>Novispirillaceae</taxon>
        <taxon>Caenispirillum</taxon>
    </lineage>
</organism>
<dbReference type="Pfam" id="PF00205">
    <property type="entry name" value="TPP_enzyme_M"/>
    <property type="match status" value="1"/>
</dbReference>
<evidence type="ECO:0000256" key="3">
    <source>
        <dbReference type="ARBA" id="ARBA00007812"/>
    </source>
</evidence>
<dbReference type="PANTHER" id="PTHR43452:SF30">
    <property type="entry name" value="PYRUVATE DECARBOXYLASE ISOZYME 1-RELATED"/>
    <property type="match status" value="1"/>
</dbReference>
<evidence type="ECO:0000256" key="2">
    <source>
        <dbReference type="ARBA" id="ARBA00001964"/>
    </source>
</evidence>
<evidence type="ECO:0000256" key="4">
    <source>
        <dbReference type="ARBA" id="ARBA00022723"/>
    </source>
</evidence>
<dbReference type="PANTHER" id="PTHR43452">
    <property type="entry name" value="PYRUVATE DECARBOXYLASE"/>
    <property type="match status" value="1"/>
</dbReference>
<dbReference type="Gene3D" id="3.40.50.1220">
    <property type="entry name" value="TPP-binding domain"/>
    <property type="match status" value="1"/>
</dbReference>
<gene>
    <name evidence="14" type="ORF">SAMN05421508_101797</name>
</gene>
<comment type="cofactor">
    <cofactor evidence="1">
        <name>a metal cation</name>
        <dbReference type="ChEBI" id="CHEBI:25213"/>
    </cofactor>
</comment>
<dbReference type="NCBIfam" id="TIGR03394">
    <property type="entry name" value="indol_phenyl_DC"/>
    <property type="match status" value="1"/>
</dbReference>
<dbReference type="GO" id="GO:0009851">
    <property type="term" value="P:auxin biosynthetic process"/>
    <property type="evidence" value="ECO:0007669"/>
    <property type="project" value="InterPro"/>
</dbReference>
<dbReference type="GO" id="GO:0005829">
    <property type="term" value="C:cytosol"/>
    <property type="evidence" value="ECO:0007669"/>
    <property type="project" value="TreeGrafter"/>
</dbReference>
<comment type="cofactor">
    <cofactor evidence="9">
        <name>Mg(2+)</name>
        <dbReference type="ChEBI" id="CHEBI:18420"/>
    </cofactor>
    <text evidence="9">Binds 1 Mg(2+) per subunit.</text>
</comment>
<reference evidence="14 15" key="1">
    <citation type="submission" date="2017-09" db="EMBL/GenBank/DDBJ databases">
        <authorList>
            <person name="Ehlers B."/>
            <person name="Leendertz F.H."/>
        </authorList>
    </citation>
    <scope>NUCLEOTIDE SEQUENCE [LARGE SCALE GENOMIC DNA]</scope>
    <source>
        <strain evidence="14 15">USBA 140</strain>
    </source>
</reference>
<dbReference type="PIRSF" id="PIRSF036565">
    <property type="entry name" value="Pyruvt_ip_decrb"/>
    <property type="match status" value="1"/>
</dbReference>
<keyword evidence="8" id="KW-0456">Lyase</keyword>
<proteinExistence type="inferred from homology"/>
<dbReference type="Pfam" id="PF02776">
    <property type="entry name" value="TPP_enzyme_N"/>
    <property type="match status" value="1"/>
</dbReference>
<dbReference type="AlphaFoldDB" id="A0A286G692"/>
<evidence type="ECO:0000256" key="1">
    <source>
        <dbReference type="ARBA" id="ARBA00001920"/>
    </source>
</evidence>
<protein>
    <submittedName>
        <fullName evidence="14">Phenylpyruvate decarboxylase</fullName>
    </submittedName>
</protein>
<evidence type="ECO:0000313" key="15">
    <source>
        <dbReference type="Proteomes" id="UP000219621"/>
    </source>
</evidence>
<keyword evidence="5" id="KW-0210">Decarboxylase</keyword>
<keyword evidence="6 9" id="KW-0460">Magnesium</keyword>